<dbReference type="GO" id="GO:0051116">
    <property type="term" value="F:cobaltochelatase activity"/>
    <property type="evidence" value="ECO:0007669"/>
    <property type="project" value="UniProtKB-EC"/>
</dbReference>
<dbReference type="RefSeq" id="WP_340329969.1">
    <property type="nucleotide sequence ID" value="NZ_JAZHOF010000004.1"/>
</dbReference>
<keyword evidence="4" id="KW-1185">Reference proteome</keyword>
<feature type="domain" description="CobN/magnesium chelatase" evidence="2">
    <location>
        <begin position="938"/>
        <end position="1348"/>
    </location>
</feature>
<gene>
    <name evidence="3" type="ORF">V3328_12395</name>
</gene>
<dbReference type="PANTHER" id="PTHR44119:SF4">
    <property type="entry name" value="AEROBIC COBALTOCHELATASE SUBUNIT COBN"/>
    <property type="match status" value="1"/>
</dbReference>
<feature type="region of interest" description="Disordered" evidence="1">
    <location>
        <begin position="288"/>
        <end position="328"/>
    </location>
</feature>
<feature type="domain" description="CobN/magnesium chelatase" evidence="2">
    <location>
        <begin position="334"/>
        <end position="613"/>
    </location>
</feature>
<protein>
    <submittedName>
        <fullName evidence="3">Cobaltochelatase subunit CobN</fullName>
        <ecNumber evidence="3">6.6.1.2</ecNumber>
    </submittedName>
</protein>
<feature type="compositionally biased region" description="Basic and acidic residues" evidence="1">
    <location>
        <begin position="656"/>
        <end position="668"/>
    </location>
</feature>
<accession>A0AAW9RTN3</accession>
<dbReference type="Proteomes" id="UP001378188">
    <property type="component" value="Unassembled WGS sequence"/>
</dbReference>
<dbReference type="PANTHER" id="PTHR44119">
    <property type="entry name" value="MAGNESIUM-CHELATASE SUBUNIT CHLH, CHLOROPLASTIC"/>
    <property type="match status" value="1"/>
</dbReference>
<organism evidence="3 4">
    <name type="scientific">Microbaculum marinum</name>
    <dbReference type="NCBI Taxonomy" id="1764581"/>
    <lineage>
        <taxon>Bacteria</taxon>
        <taxon>Pseudomonadati</taxon>
        <taxon>Pseudomonadota</taxon>
        <taxon>Alphaproteobacteria</taxon>
        <taxon>Hyphomicrobiales</taxon>
        <taxon>Tepidamorphaceae</taxon>
        <taxon>Microbaculum</taxon>
    </lineage>
</organism>
<reference evidence="3 4" key="1">
    <citation type="submission" date="2024-02" db="EMBL/GenBank/DDBJ databases">
        <title>Genome analysis and characterization of Microbaculum marinisediminis sp. nov., isolated from marine sediment.</title>
        <authorList>
            <person name="Du Z.-J."/>
            <person name="Ye Y.-Q."/>
            <person name="Zhang Z.-R."/>
            <person name="Yuan S.-M."/>
            <person name="Zhang X.-Y."/>
        </authorList>
    </citation>
    <scope>NUCLEOTIDE SEQUENCE [LARGE SCALE GENOMIC DNA]</scope>
    <source>
        <strain evidence="3 4">SDUM1044001</strain>
    </source>
</reference>
<feature type="region of interest" description="Disordered" evidence="1">
    <location>
        <begin position="194"/>
        <end position="222"/>
    </location>
</feature>
<sequence length="1359" mass="143346">MHILVRETRSLDDDEAAVDLGQSPADLVYLSFSDSDLGAAADAWQRAGDLPPLRLANIAQLKHPMSVDLHVEQVIEHARCVVIRLLGGLDYWRYGAEEVARTCRKRGIALAIVPGDGRADGRLAELSTVSGDMLARLEALLAEGGPVNTARALWLAAHLAGLGRDGGDPVEPVPMHGEYRVGGTGPGAEVAEAASGLPEGRGRVPPSPSLPRKGGGGEGAASACASCNGAPGENDMRGTKSTQAVDQELLDIAPVARTFLPPPPLRGRDGEGGTAEFPDRSAIEAEVDTHRPHRREVHSAVSKDGRWSRAVPPSFETRASPAPQDEGTGVACESVVRPLAVIVFYRAYLLAGDLAPVDALADALRGHGLDVRALHVASLKAPETAHFVAETLRAWEPAVVLNATGFSARLDADGSGGPSPLDAAGAPVLQVVLANAAREAWQESARGLSQTDLAMQVVLPELDGRLLSTAISFKEQQAEVAGLEFARTVHAPDRDGIALAAARAAGWARLAGTARAERRIALVLSDYPGAAGQDAHAVGLDAIASTAEVLRLLEAEGYDAGACLPDDRAVVAALCDAQPTPFLSLADYRRLFATLPEETRRKIVEAWGEPEADPAVVGSGGTTPLSASSRTAEGRSGIGEPRIARGLSDPGSPLRYGRDDEGKGCGRDDDGEEGSGATGAVTRDPADAVVRDRAGTGTGDERHFALRLARFGKVTAAVQPDRGNALDRKASYHDPDLPPRHAYVAFYLWLREVEGVDAILHLGTHGTLEWLPGKAVALSAGCAPTALIGGLPVIYPFIVNNPGEAAAAKRRLGAVTIGHLTPPLKLAGSHGAATDLERLIDEFAAADGLDRRRTGILKAEILERADEAGLLAESGASRDMDEDDQLARLDAYLCDVKDLQIRDGLHVFGRAPAPEQRAALIETLRASCPDLDADLLGARLDASAQAERAALLAALDGHLVSPGPSGAPTRGRADVLPTGRNLFAVDPRAVPTRSALVLAEKAAEDLVRRHMQDHGDWPRSLVIDLWGSATMRTGGEDLGLALVLVGARPVWDTGSNRVNGFEILPLALLERPRVDVTLRVSGLFRDAFEAQIALFDAVVRAIAGRDEEPNWNPLAAAARGLTGDAFRKATTRIYGAAPGAYGAGVTTRIESGAWDERGELGAAYLSASAHAYGQGLAGERDEAGFADRVRSAGAFVHQQDHAEIDLLDTVDFAAHEGGFAAAAEALGAHPALYHADTSTPEAPKTRTLVEEVARVVRGRAANPAWIAGMMRHGYRGGSEIARGLEGLYGFAATLPDRLDRQFDLVFDATLGDEAVDRFLEDNNPAARAAMADRFDEAIRRGLWRPRRNAVAEILGRRAS</sequence>
<feature type="compositionally biased region" description="Basic and acidic residues" evidence="1">
    <location>
        <begin position="297"/>
        <end position="307"/>
    </location>
</feature>
<feature type="domain" description="CobN/magnesium chelatase" evidence="2">
    <location>
        <begin position="698"/>
        <end position="924"/>
    </location>
</feature>
<feature type="region of interest" description="Disordered" evidence="1">
    <location>
        <begin position="257"/>
        <end position="276"/>
    </location>
</feature>
<evidence type="ECO:0000259" key="2">
    <source>
        <dbReference type="Pfam" id="PF02514"/>
    </source>
</evidence>
<proteinExistence type="predicted"/>
<feature type="compositionally biased region" description="Polar residues" evidence="1">
    <location>
        <begin position="622"/>
        <end position="631"/>
    </location>
</feature>
<evidence type="ECO:0000313" key="4">
    <source>
        <dbReference type="Proteomes" id="UP001378188"/>
    </source>
</evidence>
<dbReference type="EC" id="6.6.1.2" evidence="3"/>
<dbReference type="CDD" id="cd10150">
    <property type="entry name" value="CobN_like"/>
    <property type="match status" value="1"/>
</dbReference>
<feature type="compositionally biased region" description="Basic and acidic residues" evidence="1">
    <location>
        <begin position="684"/>
        <end position="696"/>
    </location>
</feature>
<dbReference type="InterPro" id="IPR003672">
    <property type="entry name" value="CobN/Mg_chltase"/>
</dbReference>
<name>A0AAW9RTN3_9HYPH</name>
<dbReference type="EMBL" id="JAZHOF010000004">
    <property type="protein sequence ID" value="MEJ8572280.1"/>
    <property type="molecule type" value="Genomic_DNA"/>
</dbReference>
<dbReference type="Pfam" id="PF02514">
    <property type="entry name" value="CobN-Mg_chel"/>
    <property type="match status" value="3"/>
</dbReference>
<comment type="caution">
    <text evidence="3">The sequence shown here is derived from an EMBL/GenBank/DDBJ whole genome shotgun (WGS) entry which is preliminary data.</text>
</comment>
<feature type="region of interest" description="Disordered" evidence="1">
    <location>
        <begin position="612"/>
        <end position="696"/>
    </location>
</feature>
<evidence type="ECO:0000313" key="3">
    <source>
        <dbReference type="EMBL" id="MEJ8572280.1"/>
    </source>
</evidence>
<feature type="compositionally biased region" description="Basic and acidic residues" evidence="1">
    <location>
        <begin position="266"/>
        <end position="276"/>
    </location>
</feature>
<keyword evidence="3" id="KW-0436">Ligase</keyword>
<evidence type="ECO:0000256" key="1">
    <source>
        <dbReference type="SAM" id="MobiDB-lite"/>
    </source>
</evidence>